<dbReference type="FunFam" id="1.20.80.10:FF:000017">
    <property type="entry name" value="Golgi resident protein GCP60"/>
    <property type="match status" value="1"/>
</dbReference>
<keyword evidence="1" id="KW-0007">Acetylation</keyword>
<dbReference type="InterPro" id="IPR009038">
    <property type="entry name" value="GOLD_dom"/>
</dbReference>
<dbReference type="Gene3D" id="2.60.120.680">
    <property type="entry name" value="GOLD domain"/>
    <property type="match status" value="1"/>
</dbReference>
<dbReference type="Pfam" id="PF00887">
    <property type="entry name" value="ACBP"/>
    <property type="match status" value="1"/>
</dbReference>
<dbReference type="Gene3D" id="1.20.80.10">
    <property type="match status" value="1"/>
</dbReference>
<dbReference type="InterPro" id="IPR000582">
    <property type="entry name" value="Acyl-CoA-binding_protein"/>
</dbReference>
<dbReference type="Proteomes" id="UP000478052">
    <property type="component" value="Unassembled WGS sequence"/>
</dbReference>
<evidence type="ECO:0000259" key="4">
    <source>
        <dbReference type="PROSITE" id="PS51228"/>
    </source>
</evidence>
<feature type="domain" description="ACB" evidence="4">
    <location>
        <begin position="18"/>
        <end position="109"/>
    </location>
</feature>
<dbReference type="PROSITE" id="PS51228">
    <property type="entry name" value="ACB_2"/>
    <property type="match status" value="1"/>
</dbReference>
<dbReference type="GO" id="GO:0000062">
    <property type="term" value="F:fatty-acyl-CoA binding"/>
    <property type="evidence" value="ECO:0007669"/>
    <property type="project" value="InterPro"/>
</dbReference>
<dbReference type="InterPro" id="IPR036598">
    <property type="entry name" value="GOLD_dom_sf"/>
</dbReference>
<keyword evidence="6" id="KW-1185">Reference proteome</keyword>
<dbReference type="Pfam" id="PF13897">
    <property type="entry name" value="GOLD_2"/>
    <property type="match status" value="1"/>
</dbReference>
<accession>A0A6G0Y2M9</accession>
<dbReference type="PANTHER" id="PTHR22973">
    <property type="entry name" value="LD35087P"/>
    <property type="match status" value="1"/>
</dbReference>
<evidence type="ECO:0000313" key="5">
    <source>
        <dbReference type="EMBL" id="KAF0747948.1"/>
    </source>
</evidence>
<feature type="domain" description="GOLD" evidence="3">
    <location>
        <begin position="252"/>
        <end position="436"/>
    </location>
</feature>
<evidence type="ECO:0000313" key="6">
    <source>
        <dbReference type="Proteomes" id="UP000478052"/>
    </source>
</evidence>
<gene>
    <name evidence="5" type="ORF">FWK35_00028283</name>
</gene>
<proteinExistence type="predicted"/>
<dbReference type="SUPFAM" id="SSF47027">
    <property type="entry name" value="Acyl-CoA binding protein"/>
    <property type="match status" value="1"/>
</dbReference>
<dbReference type="InterPro" id="IPR014352">
    <property type="entry name" value="FERM/acyl-CoA-bd_prot_sf"/>
</dbReference>
<dbReference type="SUPFAM" id="SSF101576">
    <property type="entry name" value="Supernatant protein factor (SPF), C-terminal domain"/>
    <property type="match status" value="1"/>
</dbReference>
<keyword evidence="2" id="KW-0175">Coiled coil</keyword>
<dbReference type="PANTHER" id="PTHR22973:SF12">
    <property type="entry name" value="LD35087P"/>
    <property type="match status" value="1"/>
</dbReference>
<evidence type="ECO:0000259" key="3">
    <source>
        <dbReference type="PROSITE" id="PS50866"/>
    </source>
</evidence>
<name>A0A6G0Y2M9_APHCR</name>
<dbReference type="InterPro" id="IPR035984">
    <property type="entry name" value="Acyl-CoA-binding_sf"/>
</dbReference>
<sequence>MCNNTKEEDIVEKWGLPLKELYTLALKFFKEKEGKAIHFTYDDKLKLVAYTRQVSHGKLDESKLPPLGVFDVIGRDRRLAWLALGDMSTENSMINFVKLVNKECTLFKHTVEAYKADLIEQKRITDENMKKEQEELEKQLALMELKQKDEEERCRQENTKQLIQEALNKQTYSQFLTYAQNQFPNNPDEQAVLVRQLQEQHYHQYMQQLQQNYEPGKELEITTNSVTVPEDKIIEHESICNEQCENGQCLSGECSVQTLFPASMWTRKDIDEFKANLIREGGEAVIKVNHGETVTVRVPTAEGGNCVFWEFATDGHDIGFGVYFEWVKPSSSQVSVHVSESEDDDCDDLEDDDDGNISQEILQELEQNGVTIKDIKQSNQLNRPPLSIIIPVYRRDCHKEVYAGSHLYPGEGVYLLKFDNSFSLWRSKTLYYRIYYSQ</sequence>
<organism evidence="5 6">
    <name type="scientific">Aphis craccivora</name>
    <name type="common">Cowpea aphid</name>
    <dbReference type="NCBI Taxonomy" id="307492"/>
    <lineage>
        <taxon>Eukaryota</taxon>
        <taxon>Metazoa</taxon>
        <taxon>Ecdysozoa</taxon>
        <taxon>Arthropoda</taxon>
        <taxon>Hexapoda</taxon>
        <taxon>Insecta</taxon>
        <taxon>Pterygota</taxon>
        <taxon>Neoptera</taxon>
        <taxon>Paraneoptera</taxon>
        <taxon>Hemiptera</taxon>
        <taxon>Sternorrhyncha</taxon>
        <taxon>Aphidomorpha</taxon>
        <taxon>Aphidoidea</taxon>
        <taxon>Aphididae</taxon>
        <taxon>Aphidini</taxon>
        <taxon>Aphis</taxon>
        <taxon>Aphis</taxon>
    </lineage>
</organism>
<dbReference type="OrthoDB" id="5839451at2759"/>
<dbReference type="PROSITE" id="PS50866">
    <property type="entry name" value="GOLD"/>
    <property type="match status" value="1"/>
</dbReference>
<feature type="coiled-coil region" evidence="2">
    <location>
        <begin position="115"/>
        <end position="153"/>
    </location>
</feature>
<dbReference type="InterPro" id="IPR052269">
    <property type="entry name" value="Golgi-PI4KB_interaction"/>
</dbReference>
<evidence type="ECO:0000256" key="1">
    <source>
        <dbReference type="ARBA" id="ARBA00022990"/>
    </source>
</evidence>
<protein>
    <submittedName>
        <fullName evidence="5">Golgi resident protein GCP60</fullName>
    </submittedName>
</protein>
<comment type="caution">
    <text evidence="5">The sequence shown here is derived from an EMBL/GenBank/DDBJ whole genome shotgun (WGS) entry which is preliminary data.</text>
</comment>
<evidence type="ECO:0000256" key="2">
    <source>
        <dbReference type="SAM" id="Coils"/>
    </source>
</evidence>
<dbReference type="EMBL" id="VUJU01006659">
    <property type="protein sequence ID" value="KAF0747948.1"/>
    <property type="molecule type" value="Genomic_DNA"/>
</dbReference>
<dbReference type="GO" id="GO:0000139">
    <property type="term" value="C:Golgi membrane"/>
    <property type="evidence" value="ECO:0007669"/>
    <property type="project" value="TreeGrafter"/>
</dbReference>
<dbReference type="AlphaFoldDB" id="A0A6G0Y2M9"/>
<reference evidence="5 6" key="1">
    <citation type="submission" date="2019-08" db="EMBL/GenBank/DDBJ databases">
        <title>Whole genome of Aphis craccivora.</title>
        <authorList>
            <person name="Voronova N.V."/>
            <person name="Shulinski R.S."/>
            <person name="Bandarenka Y.V."/>
            <person name="Zhorov D.G."/>
            <person name="Warner D."/>
        </authorList>
    </citation>
    <scope>NUCLEOTIDE SEQUENCE [LARGE SCALE GENOMIC DNA]</scope>
    <source>
        <strain evidence="5">180601</strain>
        <tissue evidence="5">Whole Body</tissue>
    </source>
</reference>